<comment type="caution">
    <text evidence="1">The sequence shown here is derived from an EMBL/GenBank/DDBJ whole genome shotgun (WGS) entry which is preliminary data.</text>
</comment>
<sequence length="116" mass="13401">WFSRLKNVTCIQKPTEISQIARIKCQGSDGKIIKIPAYLLRSISKGNFSGEYFIDEAENGRKVKGFKYKANYYGFRTEIEKRDNGFLLKIYGDSQQDVDDFITLSLEQDLDISPYI</sequence>
<feature type="non-terminal residue" evidence="1">
    <location>
        <position position="1"/>
    </location>
</feature>
<organism evidence="1">
    <name type="scientific">marine sediment metagenome</name>
    <dbReference type="NCBI Taxonomy" id="412755"/>
    <lineage>
        <taxon>unclassified sequences</taxon>
        <taxon>metagenomes</taxon>
        <taxon>ecological metagenomes</taxon>
    </lineage>
</organism>
<name>X0T337_9ZZZZ</name>
<protein>
    <submittedName>
        <fullName evidence="1">Uncharacterized protein</fullName>
    </submittedName>
</protein>
<dbReference type="EMBL" id="BARS01013853">
    <property type="protein sequence ID" value="GAF87654.1"/>
    <property type="molecule type" value="Genomic_DNA"/>
</dbReference>
<evidence type="ECO:0000313" key="1">
    <source>
        <dbReference type="EMBL" id="GAF87654.1"/>
    </source>
</evidence>
<reference evidence="1" key="1">
    <citation type="journal article" date="2014" name="Front. Microbiol.">
        <title>High frequency of phylogenetically diverse reductive dehalogenase-homologous genes in deep subseafloor sedimentary metagenomes.</title>
        <authorList>
            <person name="Kawai M."/>
            <person name="Futagami T."/>
            <person name="Toyoda A."/>
            <person name="Takaki Y."/>
            <person name="Nishi S."/>
            <person name="Hori S."/>
            <person name="Arai W."/>
            <person name="Tsubouchi T."/>
            <person name="Morono Y."/>
            <person name="Uchiyama I."/>
            <person name="Ito T."/>
            <person name="Fujiyama A."/>
            <person name="Inagaki F."/>
            <person name="Takami H."/>
        </authorList>
    </citation>
    <scope>NUCLEOTIDE SEQUENCE</scope>
    <source>
        <strain evidence="1">Expedition CK06-06</strain>
    </source>
</reference>
<accession>X0T337</accession>
<gene>
    <name evidence="1" type="ORF">S01H1_23774</name>
</gene>
<proteinExistence type="predicted"/>
<dbReference type="AlphaFoldDB" id="X0T337"/>